<reference evidence="6" key="1">
    <citation type="journal article" date="2019" name="Int. J. Syst. Evol. Microbiol.">
        <title>The Global Catalogue of Microorganisms (GCM) 10K type strain sequencing project: providing services to taxonomists for standard genome sequencing and annotation.</title>
        <authorList>
            <consortium name="The Broad Institute Genomics Platform"/>
            <consortium name="The Broad Institute Genome Sequencing Center for Infectious Disease"/>
            <person name="Wu L."/>
            <person name="Ma J."/>
        </authorList>
    </citation>
    <scope>NUCLEOTIDE SEQUENCE [LARGE SCALE GENOMIC DNA]</scope>
    <source>
        <strain evidence="6">JCM 17460</strain>
    </source>
</reference>
<feature type="modified residue" description="N6-lipoyllysine" evidence="3">
    <location>
        <position position="66"/>
    </location>
</feature>
<dbReference type="RefSeq" id="WP_218236688.1">
    <property type="nucleotide sequence ID" value="NZ_BAABBB010000008.1"/>
</dbReference>
<dbReference type="PANTHER" id="PTHR11715">
    <property type="entry name" value="GLYCINE CLEAVAGE SYSTEM H PROTEIN"/>
    <property type="match status" value="1"/>
</dbReference>
<comment type="subunit">
    <text evidence="3">The glycine cleavage system is composed of four proteins: P, T, L and H.</text>
</comment>
<dbReference type="InterPro" id="IPR003016">
    <property type="entry name" value="2-oxoA_DH_lipoyl-BS"/>
</dbReference>
<dbReference type="PROSITE" id="PS50968">
    <property type="entry name" value="BIOTINYL_LIPOYL"/>
    <property type="match status" value="1"/>
</dbReference>
<evidence type="ECO:0000259" key="4">
    <source>
        <dbReference type="PROSITE" id="PS50968"/>
    </source>
</evidence>
<dbReference type="NCBIfam" id="NF002270">
    <property type="entry name" value="PRK01202.1"/>
    <property type="match status" value="1"/>
</dbReference>
<evidence type="ECO:0000313" key="6">
    <source>
        <dbReference type="Proteomes" id="UP001500301"/>
    </source>
</evidence>
<dbReference type="CDD" id="cd06848">
    <property type="entry name" value="GCS_H"/>
    <property type="match status" value="1"/>
</dbReference>
<dbReference type="HAMAP" id="MF_00272">
    <property type="entry name" value="GcvH"/>
    <property type="match status" value="1"/>
</dbReference>
<keyword evidence="6" id="KW-1185">Reference proteome</keyword>
<evidence type="ECO:0000256" key="3">
    <source>
        <dbReference type="HAMAP-Rule" id="MF_00272"/>
    </source>
</evidence>
<proteinExistence type="inferred from homology"/>
<keyword evidence="2 3" id="KW-0450">Lipoyl</keyword>
<protein>
    <recommendedName>
        <fullName evidence="3">Glycine cleavage system H protein</fullName>
    </recommendedName>
</protein>
<dbReference type="Proteomes" id="UP001500301">
    <property type="component" value="Unassembled WGS sequence"/>
</dbReference>
<organism evidence="5 6">
    <name type="scientific">Nocardioides daeguensis</name>
    <dbReference type="NCBI Taxonomy" id="908359"/>
    <lineage>
        <taxon>Bacteria</taxon>
        <taxon>Bacillati</taxon>
        <taxon>Actinomycetota</taxon>
        <taxon>Actinomycetes</taxon>
        <taxon>Propionibacteriales</taxon>
        <taxon>Nocardioidaceae</taxon>
        <taxon>Nocardioides</taxon>
    </lineage>
</organism>
<evidence type="ECO:0000256" key="1">
    <source>
        <dbReference type="ARBA" id="ARBA00009249"/>
    </source>
</evidence>
<dbReference type="InterPro" id="IPR000089">
    <property type="entry name" value="Biotin_lipoyl"/>
</dbReference>
<accession>A0ABP6V592</accession>
<name>A0ABP6V592_9ACTN</name>
<comment type="function">
    <text evidence="3">The glycine cleavage system catalyzes the degradation of glycine. The H protein shuttles the methylamine group of glycine from the P protein to the T protein.</text>
</comment>
<dbReference type="InterPro" id="IPR033753">
    <property type="entry name" value="GCV_H/Fam206"/>
</dbReference>
<dbReference type="Pfam" id="PF01597">
    <property type="entry name" value="GCV_H"/>
    <property type="match status" value="1"/>
</dbReference>
<gene>
    <name evidence="5" type="primary">gcvH_2</name>
    <name evidence="3" type="synonym">gcvH</name>
    <name evidence="5" type="ORF">GCM10022263_14700</name>
</gene>
<feature type="domain" description="Lipoyl-binding" evidence="4">
    <location>
        <begin position="25"/>
        <end position="107"/>
    </location>
</feature>
<dbReference type="PROSITE" id="PS00189">
    <property type="entry name" value="LIPOYL"/>
    <property type="match status" value="1"/>
</dbReference>
<dbReference type="PANTHER" id="PTHR11715:SF3">
    <property type="entry name" value="GLYCINE CLEAVAGE SYSTEM H PROTEIN-RELATED"/>
    <property type="match status" value="1"/>
</dbReference>
<sequence length="129" mass="13463">MTNPADLKYTVEHEWLRQPGESAGSVRVGITDYAQDALGDIVYVSLPEVGGTVTAGESCGELESTKSVSDVYAPVSGEVVAVNEALDATPELVNTDPYGAGWLFEVVPADGADLDGLLDAAAYEAQLDN</sequence>
<evidence type="ECO:0000313" key="5">
    <source>
        <dbReference type="EMBL" id="GAA3527095.1"/>
    </source>
</evidence>
<comment type="similarity">
    <text evidence="1 3">Belongs to the GcvH family.</text>
</comment>
<dbReference type="EMBL" id="BAABBB010000008">
    <property type="protein sequence ID" value="GAA3527095.1"/>
    <property type="molecule type" value="Genomic_DNA"/>
</dbReference>
<dbReference type="InterPro" id="IPR002930">
    <property type="entry name" value="GCV_H"/>
</dbReference>
<evidence type="ECO:0000256" key="2">
    <source>
        <dbReference type="ARBA" id="ARBA00022823"/>
    </source>
</evidence>
<comment type="caution">
    <text evidence="5">The sequence shown here is derived from an EMBL/GenBank/DDBJ whole genome shotgun (WGS) entry which is preliminary data.</text>
</comment>
<dbReference type="InterPro" id="IPR017453">
    <property type="entry name" value="GCV_H_sub"/>
</dbReference>
<comment type="cofactor">
    <cofactor evidence="3">
        <name>(R)-lipoate</name>
        <dbReference type="ChEBI" id="CHEBI:83088"/>
    </cofactor>
    <text evidence="3">Binds 1 lipoyl cofactor covalently.</text>
</comment>
<dbReference type="NCBIfam" id="TIGR00527">
    <property type="entry name" value="gcvH"/>
    <property type="match status" value="1"/>
</dbReference>